<reference evidence="4" key="1">
    <citation type="submission" date="2016-06" db="UniProtKB">
        <authorList>
            <consortium name="WormBaseParasite"/>
        </authorList>
    </citation>
    <scope>IDENTIFICATION</scope>
</reference>
<gene>
    <name evidence="2" type="ORF">SBAD_LOCUS10035</name>
</gene>
<dbReference type="InterPro" id="IPR036322">
    <property type="entry name" value="WD40_repeat_dom_sf"/>
</dbReference>
<dbReference type="AlphaFoldDB" id="A0A183J2D7"/>
<sequence>MASASKDGTFRVWNTDIQYSLGQEPYLISVGNLDNLKTEPGVLSLSPNGFTVVIACGREIRVFRADTGQLVENLSTVHESAVTAVKFTSDNSLFISSGDRHVRLFHNVANYQISIEKATEQLKFVNAAAHRSRLLDQIKLATQRLSELGCM</sequence>
<reference evidence="2 3" key="2">
    <citation type="submission" date="2018-11" db="EMBL/GenBank/DDBJ databases">
        <authorList>
            <consortium name="Pathogen Informatics"/>
        </authorList>
    </citation>
    <scope>NUCLEOTIDE SEQUENCE [LARGE SCALE GENOMIC DNA]</scope>
</reference>
<keyword evidence="3" id="KW-1185">Reference proteome</keyword>
<dbReference type="EMBL" id="UZAM01013515">
    <property type="protein sequence ID" value="VDP28361.1"/>
    <property type="molecule type" value="Genomic_DNA"/>
</dbReference>
<name>A0A183J2D7_9BILA</name>
<dbReference type="GO" id="GO:0005783">
    <property type="term" value="C:endoplasmic reticulum"/>
    <property type="evidence" value="ECO:0007669"/>
    <property type="project" value="TreeGrafter"/>
</dbReference>
<dbReference type="GO" id="GO:0030968">
    <property type="term" value="P:endoplasmic reticulum unfolded protein response"/>
    <property type="evidence" value="ECO:0007669"/>
    <property type="project" value="TreeGrafter"/>
</dbReference>
<dbReference type="PANTHER" id="PTHR44321:SF1">
    <property type="entry name" value="TRANSDUCIN BETA-LIKE PROTEIN 2"/>
    <property type="match status" value="1"/>
</dbReference>
<keyword evidence="1" id="KW-0853">WD repeat</keyword>
<organism evidence="4">
    <name type="scientific">Soboliphyme baturini</name>
    <dbReference type="NCBI Taxonomy" id="241478"/>
    <lineage>
        <taxon>Eukaryota</taxon>
        <taxon>Metazoa</taxon>
        <taxon>Ecdysozoa</taxon>
        <taxon>Nematoda</taxon>
        <taxon>Enoplea</taxon>
        <taxon>Dorylaimia</taxon>
        <taxon>Dioctophymatida</taxon>
        <taxon>Dioctophymatoidea</taxon>
        <taxon>Soboliphymatidae</taxon>
        <taxon>Soboliphyme</taxon>
    </lineage>
</organism>
<dbReference type="PROSITE" id="PS50082">
    <property type="entry name" value="WD_REPEATS_2"/>
    <property type="match status" value="1"/>
</dbReference>
<evidence type="ECO:0000256" key="1">
    <source>
        <dbReference type="PROSITE-ProRule" id="PRU00221"/>
    </source>
</evidence>
<dbReference type="InterPro" id="IPR015943">
    <property type="entry name" value="WD40/YVTN_repeat-like_dom_sf"/>
</dbReference>
<evidence type="ECO:0000313" key="4">
    <source>
        <dbReference type="WBParaSite" id="SBAD_0001039101-mRNA-1"/>
    </source>
</evidence>
<dbReference type="OrthoDB" id="200924at2759"/>
<proteinExistence type="predicted"/>
<dbReference type="SMART" id="SM00320">
    <property type="entry name" value="WD40"/>
    <property type="match status" value="1"/>
</dbReference>
<dbReference type="SUPFAM" id="SSF50978">
    <property type="entry name" value="WD40 repeat-like"/>
    <property type="match status" value="1"/>
</dbReference>
<feature type="repeat" description="WD" evidence="1">
    <location>
        <begin position="1"/>
        <end position="14"/>
    </location>
</feature>
<dbReference type="Proteomes" id="UP000270296">
    <property type="component" value="Unassembled WGS sequence"/>
</dbReference>
<accession>A0A183J2D7</accession>
<evidence type="ECO:0000313" key="3">
    <source>
        <dbReference type="Proteomes" id="UP000270296"/>
    </source>
</evidence>
<dbReference type="Gene3D" id="2.130.10.10">
    <property type="entry name" value="YVTN repeat-like/Quinoprotein amine dehydrogenase"/>
    <property type="match status" value="1"/>
</dbReference>
<dbReference type="InterPro" id="IPR001680">
    <property type="entry name" value="WD40_rpt"/>
</dbReference>
<dbReference type="WBParaSite" id="SBAD_0001039101-mRNA-1">
    <property type="protein sequence ID" value="SBAD_0001039101-mRNA-1"/>
    <property type="gene ID" value="SBAD_0001039101"/>
</dbReference>
<protein>
    <submittedName>
        <fullName evidence="4">WD_REPEATS_REGION domain-containing protein</fullName>
    </submittedName>
</protein>
<evidence type="ECO:0000313" key="2">
    <source>
        <dbReference type="EMBL" id="VDP28361.1"/>
    </source>
</evidence>
<dbReference type="Pfam" id="PF00400">
    <property type="entry name" value="WD40"/>
    <property type="match status" value="1"/>
</dbReference>
<dbReference type="PANTHER" id="PTHR44321">
    <property type="entry name" value="TRANSDUCIN BETA-LIKE PROTEIN 2"/>
    <property type="match status" value="1"/>
</dbReference>
<dbReference type="InterPro" id="IPR042410">
    <property type="entry name" value="WBSCR13"/>
</dbReference>